<dbReference type="Pfam" id="PF17917">
    <property type="entry name" value="RT_RNaseH"/>
    <property type="match status" value="2"/>
</dbReference>
<dbReference type="Pfam" id="PF03732">
    <property type="entry name" value="Retrotrans_gag"/>
    <property type="match status" value="2"/>
</dbReference>
<dbReference type="InterPro" id="IPR012337">
    <property type="entry name" value="RNaseH-like_sf"/>
</dbReference>
<evidence type="ECO:0000256" key="6">
    <source>
        <dbReference type="ARBA" id="ARBA00022801"/>
    </source>
</evidence>
<dbReference type="Gene3D" id="3.10.10.10">
    <property type="entry name" value="HIV Type 1 Reverse Transcriptase, subunit A, domain 1"/>
    <property type="match status" value="3"/>
</dbReference>
<dbReference type="GO" id="GO:0008270">
    <property type="term" value="F:zinc ion binding"/>
    <property type="evidence" value="ECO:0007669"/>
    <property type="project" value="UniProtKB-KW"/>
</dbReference>
<feature type="region of interest" description="Disordered" evidence="9">
    <location>
        <begin position="4330"/>
        <end position="4361"/>
    </location>
</feature>
<dbReference type="GO" id="GO:0015074">
    <property type="term" value="P:DNA integration"/>
    <property type="evidence" value="ECO:0007669"/>
    <property type="project" value="InterPro"/>
</dbReference>
<keyword evidence="8" id="KW-0862">Zinc</keyword>
<evidence type="ECO:0000256" key="2">
    <source>
        <dbReference type="ARBA" id="ARBA00022679"/>
    </source>
</evidence>
<dbReference type="InterPro" id="IPR036875">
    <property type="entry name" value="Znf_CCHC_sf"/>
</dbReference>
<dbReference type="GO" id="GO:0004519">
    <property type="term" value="F:endonuclease activity"/>
    <property type="evidence" value="ECO:0007669"/>
    <property type="project" value="UniProtKB-KW"/>
</dbReference>
<keyword evidence="2" id="KW-0808">Transferase</keyword>
<keyword evidence="5" id="KW-0255">Endonuclease</keyword>
<dbReference type="Gene3D" id="3.30.420.10">
    <property type="entry name" value="Ribonuclease H-like superfamily/Ribonuclease H"/>
    <property type="match status" value="2"/>
</dbReference>
<feature type="region of interest" description="Disordered" evidence="9">
    <location>
        <begin position="929"/>
        <end position="957"/>
    </location>
</feature>
<name>A0A2N9JBQ6_FAGSY</name>
<feature type="compositionally biased region" description="Basic and acidic residues" evidence="9">
    <location>
        <begin position="4330"/>
        <end position="4352"/>
    </location>
</feature>
<feature type="region of interest" description="Disordered" evidence="9">
    <location>
        <begin position="3730"/>
        <end position="3833"/>
    </location>
</feature>
<dbReference type="Gene3D" id="2.40.70.10">
    <property type="entry name" value="Acid Proteases"/>
    <property type="match status" value="2"/>
</dbReference>
<dbReference type="InterPro" id="IPR041588">
    <property type="entry name" value="Integrase_H2C2"/>
</dbReference>
<keyword evidence="4" id="KW-0540">Nuclease</keyword>
<dbReference type="PROSITE" id="PS50158">
    <property type="entry name" value="ZF_CCHC"/>
    <property type="match status" value="2"/>
</dbReference>
<dbReference type="InterPro" id="IPR001584">
    <property type="entry name" value="Integrase_cat-core"/>
</dbReference>
<evidence type="ECO:0000256" key="8">
    <source>
        <dbReference type="PROSITE-ProRule" id="PRU00047"/>
    </source>
</evidence>
<feature type="compositionally biased region" description="Basic and acidic residues" evidence="9">
    <location>
        <begin position="4161"/>
        <end position="4173"/>
    </location>
</feature>
<dbReference type="GO" id="GO:0003676">
    <property type="term" value="F:nucleic acid binding"/>
    <property type="evidence" value="ECO:0007669"/>
    <property type="project" value="InterPro"/>
</dbReference>
<feature type="compositionally biased region" description="Basic and acidic residues" evidence="9">
    <location>
        <begin position="929"/>
        <end position="939"/>
    </location>
</feature>
<feature type="region of interest" description="Disordered" evidence="9">
    <location>
        <begin position="3571"/>
        <end position="3590"/>
    </location>
</feature>
<feature type="compositionally biased region" description="Low complexity" evidence="9">
    <location>
        <begin position="620"/>
        <end position="630"/>
    </location>
</feature>
<dbReference type="Pfam" id="PF00098">
    <property type="entry name" value="zf-CCHC"/>
    <property type="match status" value="2"/>
</dbReference>
<keyword evidence="3" id="KW-0548">Nucleotidyltransferase</keyword>
<feature type="domain" description="Integrase catalytic" evidence="12">
    <location>
        <begin position="3282"/>
        <end position="3442"/>
    </location>
</feature>
<keyword evidence="7" id="KW-0695">RNA-directed DNA polymerase</keyword>
<proteinExistence type="predicted"/>
<evidence type="ECO:0000256" key="1">
    <source>
        <dbReference type="ARBA" id="ARBA00012493"/>
    </source>
</evidence>
<evidence type="ECO:0000256" key="3">
    <source>
        <dbReference type="ARBA" id="ARBA00022695"/>
    </source>
</evidence>
<dbReference type="Gene3D" id="1.10.340.70">
    <property type="match status" value="1"/>
</dbReference>
<protein>
    <recommendedName>
        <fullName evidence="1">RNA-directed DNA polymerase</fullName>
        <ecNumber evidence="1">2.7.7.49</ecNumber>
    </recommendedName>
</protein>
<dbReference type="FunFam" id="3.30.70.270:FF:000020">
    <property type="entry name" value="Transposon Tf2-6 polyprotein-like Protein"/>
    <property type="match status" value="2"/>
</dbReference>
<dbReference type="SUPFAM" id="SSF57756">
    <property type="entry name" value="Retrovirus zinc finger-like domains"/>
    <property type="match status" value="1"/>
</dbReference>
<feature type="compositionally biased region" description="Basic and acidic residues" evidence="9">
    <location>
        <begin position="2173"/>
        <end position="2182"/>
    </location>
</feature>
<sequence>MMWRSKDHRSAGLWWSLPLSGGSLGGHGRLLKSFQPLIVAFVSAGDAADHSLVLIWVAMGDFLVFSALISSSPSSAAAGTAAADRFMTEFVVDYWVVRRGLLAPVGPSLQPSTGEGLEAPPAVPAASTEAMVDAPMALPPVPSESTPAAPSSVSSEAEELREGFAFLLIDPWYASSPLFPPRSVDFSFPIEDWDWMVSGLEPMVDQAWVPNLDEISELLIQKGDLQATPINFDFLCAASKDWSHWVDREILDYDFWDSLVDTGVHWSILISRSCNMFRDTESLPFVVQYQATAVEEETAAVLKKQSSTRLSGWPSFFVHHKDAPVRRAAFVLYWLCKYTFGNFPYYSVNTAFIPLAIRISAGHCFPLAPLFLGHLYSQLDLLHDCEVEGDSCYILSAAFNTSALQTFFWEHSVSYIFVAKDKSAAWGRFSDLPREFLDHFPDFRDNLPLVYRWVGLKTRDYDLVDALDHEENVLFRSYGDDYPGFTCAPIFRKFYHPFPLIRDSKVDDYQSLSYLSTRQFGLDQGIPIGPQETATCVADLTAFLKSRAFASWGGVTKLLCQSTVSHWFLTLISLLLPSLPYLMPIVKSLGSRNGIVSEERGKGGKREALVDLAVEKTSKKPTPSVPSSKKPLSKKAKAVQKDKPPLLVPSIAKGSTTALVQESTESAIAPPKKKTRAGKERALEIRILSGLQLWYQSIGYDSVDFVNRYRPHQEHERSATPVINEGNEVDEVANKIYARLAQAARHGEGQKEGCSFMEFRKQNPPTFAGATDPMVAENWLLKMEKLLKVLHCTDSQKVEYATFTLEGPAERWWAGTEVLLKEELGENACVTWEKFKKVFNETYFPEVVRDRKKREFSDLIQGSMTVEEYAAKFIDLSRFAPHLIPDEHEKVMKFQKGLNDKIRPHILAAGVNTLSETVKRAMRLEEDFKYSHGSDESGKKQWSSGSHHGKGQGQSHEGQPCAIKLCYTCKQPGHYARVCPTKGSGSSSSPQTQKSDASVKRVQGRVYALTTQDAQATDTVVTGILPLFSTPARVLFDPGSTHSFISCGFVRNIARSPEPLEYELSVSTPLGDTLMSNLVLKSCMFCIEGRELSADLVLLGMHDFDVILGMNWLAAYHASVDCFEKEVVFRPPALRANRLLRKGCRGFLASVVDLQKKELEIEDIPVVREFPDVFPEDLPGLPPDREVEFSIDLVPGTAPISKAPYRMAPAELKELKGQLEELLDKGFIRPSASPWGAPVLFVKKKDGSMRLCIDYRELNRVTIKNKYPLPRIDDLFDPIARYGHYEFLVMPFGLTNAPAVFMDLMNRVFHEYLDRFVIVFIDDILVYSKSLEEHEDHLRIDPSKIEAVVSWDRPTNVSEVRSFLGLAGYYRRFVEGFSRIAAPLTHLTRKNAKFEWKEECEKSFQELKQRLVTAPVLTIPSSSGGFVIYSDASRKGLGCVLMQHGRVVAYASRQLKNYEQNYPTHDLELAAVVFALKIWRHYLYGEKCEIYTDHKSLKYFFTQKELNMRQRRWLELIKDYDCSINYHPGKANVVADALSRKSSGFSAALLTTQKEIINDLERMGIEVVMGHSGAYLASLSVQPTLIERIKLLQSGDSQLVKIMDEVRSGKKPMFNISDDGVLKFGNRLCVPNDPSIKNDILEEAHRSPYTMHPGSTKMYRDLRETFWWNNMKREIAQFVEQCLTCQQVKVEHQRPSGLLQSLPIPEWKWEHISMDFVSGLPRSPKGHDAIWVIVDRLTKSAHFIPIRMNYSLDQLAQLYIEEIVRLHGIPVSIVSDRDPRFTSRFWKSLHKALGTNLNFSTAFHPQTDGQSERTIQILEDMLRACVLDLKGSWANHLCLVEFAYNNSFQSSIGMAPYEALYGRKCRSPICWDEVGVRKILGPEIIQRTCEKVDLIRERLRTAQSRQKSYADKRRKDLEFEVGDMVFLRVAPMKGVMRFGKKGKLSPRFVGPFEILEKIGPVAYRLALPPALSGIHNVFHVSMLRKYIPEPSHVLSYDQLQIKDDLSYEEVPIEILDRKEHMLRTKSIPLVKVLWRNHALKEASWEREDIMQSRYPDLFHNQGMYNFEDEIFVLFNLLGALEIRILSGLQGRGLPFESVHRTILGSLSLLGLVILDGVHIIWYQSTVSSSVVRALPKMKQNWLIRKLFMEAMMSEMRRVMKIEMEQVHERIDQMENRREEQKQNGRNLRRRERVPAREEEEERYGSGFDEEEDRDSIVNNRRPGGRFGGARNREDNNLGGIKMKIPSFQGRSDPEAYLEWEKKMEFVFDCHNYSETKKVKLAVIEFSEYAVTWWDQLVINRRRNRERPIDTWEEMKVVMRKRFIPSYYYRELYKKLQGLRQGSRSVEDYYKEMEIAMIRANVEEDREATMARFLLGLNREIHDKVEMQHYVELEDMVHMAIKVEQQLKRGSGTRAGHNSSSTSWKSSHAKPLDKSQTPKPEPKSVTTSHVPQGKTEASTSRNRDIKCFRCQGRGHIASQCPNKQVMVLQANGEIVTDCEDSDTDDMPPLEDVFEEEYLAPDALTLVARRALSLQAKGVDEIQRENIFHTRCYVKDKVCSVIIDGGSCTNVASTIMVEKLGLPMAKHPRPYKLQWLNDSGEIRVNKQVLVAFRIGKYEDEVMCDVVPMQAGHLLLGRPWQFDRQVKHDGFTNKYSFVLNQRLITLVPLTPQQVYEDQVRLQKESDQKKESEQKKKSENQRGAEKNEREKENQSSALERKSERTQKNFYAKVSEIKRAMFSNQPMIVLLYKEALLNTNELDLALPSSIVSLLQEYEDVFPEETPHGLPPIRGIEHQIDFVPGATIPNRPAYRSNPEETKELQRQVSELLEKGHVRESMSPCAVPVLLVPKKDGTWRMCVDCRAINNITVKYRHPIPRLDDMLDELHGSCIFSKIDLKSGYHQIRIKEGDEWKTAFKTKYGLYEWLVMPFGLTNAPSTFMRLMNHVLRTFIGRFVVVYFDDILIYSKNLDDHVVHVKSVLDVLRKERLFANLKKCTFYTDKLVFLGFVVSAQGIQVDEEKVRAIQDWPSPTSVGNVRSFHGLASFYRRFVKDFSSLAAPLTEVIKKNVGFRWGEEQEKAFQLIKEKLTNAPLLSLPNFSKTFEIECDASGVGIGAVLMQEGRPIAYFSEKLSGAALNYPTYDKELYALVRALETWQHYLWPKEFVIHTDHESLKHLKGQHKLNKRHARWVEFIETFPYVIRYKQGKENVVADALSRRYALLSTLDAKLLGFEHIKELYAEDHEFCEEYRACEKIASGITWWGINGTFWRQAKSKVQPNGLYTPLPIPSEPWIDISMDFVLGLPRTKRGRDSIFVVVDRFSKMAHFIPCHKTDDASHVADLFFREIVRLHGMPRTIVSDRDAKFLSYFWKTLWCKLGTKLLFSTTCHPQTDGQTEVVNRTLSTLLRAIIRKNIKTWEECLPHVEFAYNRAVHSATKFSPFEIVYGFNPLTPLDLSPLPLTEHVNLDGKKKADFVKQIHEKARLNIERRTEQYATQANKGRRQLVFEPGDWVWLHMRKERFPAKRRSKLLPRGDGPFQVLERINDNAYKLDLPGEYNVSATFNVTDLSPFDVGDDLRANPFQEEGNDGDQGTTSKDLVQVPIGPVTRARAKKFKDVLNGLIQELWAQANSWRPIGHDPPGQQRIITLIQKAKRPVDPRGRKNQCLFFISGRGRTICGVNSFASKKKKFIAPFLLVLLVVRGARVVPSLRQVTHASGGSGGGVVVVEDSDVVDDDVIASPLGKDAPKAAAMDQDEELRKSAVDNFEVGAESTGEDHSSSSGSFFDNAPNSVPEEQIVSAGSTADDDDMPGAEDSSMEPADPMEGDLAIVPHAGHGRDDDSTVDADFDPISFSVPQIVLSSRVTGSDASMAYIMEGISLFGTTPSFRAILAGGFVILASRIASEAPPVVGGALIPEEAHAQGLIESESVVDLRVSTADHDAPVENAGASAADTLAGSDHLENIGMDDAIHVSEDIGEVGITGEVTVVCPPPRPTVEAGSSIGVGSLSSEVADFLKEFDAKAPNPHPEQYFWSFNGPLVPFGDFWVPNDCSPYLSRLSAGHSDFTKGFKLSIGLGGPMLSLLGSVLVAMSESSLEDVTKAQILVWRSVIQDLMDIQPKIRDPKIGCFIYIHNQMAGETSGPGPSEQEIRMVALERKFDELLSFVQLIAKRNPDGENQRKEDDKDTNDEEPEGHSNTNTTPPPPTPPKEGKDSHMSWFPNMTVPPKFKAPEFEKYNGRGDPMIHLQMYCRKMAPYADNEPLLIQTFQDTLTGHTAEMVLTVEKDLSLEGAGGYLPSSIWMIGLQMQFFVDLIPVGERIEDAVKTKKIVDMTALMALAEQAAKKGSDKEEGRRCANDRKKQWKTETSPPNLC</sequence>
<dbReference type="GO" id="GO:0016787">
    <property type="term" value="F:hydrolase activity"/>
    <property type="evidence" value="ECO:0007669"/>
    <property type="project" value="UniProtKB-KW"/>
</dbReference>
<evidence type="ECO:0000259" key="12">
    <source>
        <dbReference type="PROSITE" id="PS50994"/>
    </source>
</evidence>
<dbReference type="Gene3D" id="3.30.70.270">
    <property type="match status" value="5"/>
</dbReference>
<dbReference type="Pfam" id="PF00078">
    <property type="entry name" value="RVT_1"/>
    <property type="match status" value="2"/>
</dbReference>
<dbReference type="Gene3D" id="4.10.60.10">
    <property type="entry name" value="Zinc finger, CCHC-type"/>
    <property type="match status" value="2"/>
</dbReference>
<feature type="region of interest" description="Disordered" evidence="9">
    <location>
        <begin position="615"/>
        <end position="639"/>
    </location>
</feature>
<dbReference type="SUPFAM" id="SSF53098">
    <property type="entry name" value="Ribonuclease H-like"/>
    <property type="match status" value="2"/>
</dbReference>
<dbReference type="PANTHER" id="PTHR35046:SF9">
    <property type="entry name" value="RNA-DIRECTED DNA POLYMERASE"/>
    <property type="match status" value="1"/>
</dbReference>
<dbReference type="InterPro" id="IPR043128">
    <property type="entry name" value="Rev_trsase/Diguanyl_cyclase"/>
</dbReference>
<evidence type="ECO:0000313" key="13">
    <source>
        <dbReference type="EMBL" id="SPD33899.1"/>
    </source>
</evidence>
<feature type="compositionally biased region" description="Polar residues" evidence="9">
    <location>
        <begin position="2433"/>
        <end position="2459"/>
    </location>
</feature>
<evidence type="ECO:0000259" key="10">
    <source>
        <dbReference type="PROSITE" id="PS50158"/>
    </source>
</evidence>
<dbReference type="GO" id="GO:0003964">
    <property type="term" value="F:RNA-directed DNA polymerase activity"/>
    <property type="evidence" value="ECO:0007669"/>
    <property type="project" value="UniProtKB-KW"/>
</dbReference>
<accession>A0A2N9JBQ6</accession>
<dbReference type="CDD" id="cd09274">
    <property type="entry name" value="RNase_HI_RT_Ty3"/>
    <property type="match status" value="2"/>
</dbReference>
<dbReference type="SMART" id="SM00343">
    <property type="entry name" value="ZnF_C2HC"/>
    <property type="match status" value="2"/>
</dbReference>
<dbReference type="Pfam" id="PF24626">
    <property type="entry name" value="SH3_Tf2-1"/>
    <property type="match status" value="2"/>
</dbReference>
<keyword evidence="6" id="KW-0378">Hydrolase</keyword>
<dbReference type="PROSITE" id="PS50994">
    <property type="entry name" value="INTEGRASE"/>
    <property type="match status" value="2"/>
</dbReference>
<dbReference type="FunFam" id="3.10.20.370:FF:000001">
    <property type="entry name" value="Retrovirus-related Pol polyprotein from transposon 17.6-like protein"/>
    <property type="match status" value="1"/>
</dbReference>
<feature type="region of interest" description="Disordered" evidence="9">
    <location>
        <begin position="2173"/>
        <end position="2234"/>
    </location>
</feature>
<evidence type="ECO:0000256" key="7">
    <source>
        <dbReference type="ARBA" id="ARBA00022918"/>
    </source>
</evidence>
<reference evidence="13" key="1">
    <citation type="submission" date="2018-02" db="EMBL/GenBank/DDBJ databases">
        <authorList>
            <person name="Cohen D.B."/>
            <person name="Kent A.D."/>
        </authorList>
    </citation>
    <scope>NUCLEOTIDE SEQUENCE</scope>
</reference>
<evidence type="ECO:0000259" key="11">
    <source>
        <dbReference type="PROSITE" id="PS50878"/>
    </source>
</evidence>
<feature type="region of interest" description="Disordered" evidence="9">
    <location>
        <begin position="2675"/>
        <end position="2720"/>
    </location>
</feature>
<dbReference type="FunFam" id="3.30.420.10:FF:000032">
    <property type="entry name" value="Retrovirus-related Pol polyprotein from transposon 297-like Protein"/>
    <property type="match status" value="2"/>
</dbReference>
<dbReference type="InterPro" id="IPR041373">
    <property type="entry name" value="RT_RNaseH"/>
</dbReference>
<dbReference type="InterPro" id="IPR056924">
    <property type="entry name" value="SH3_Tf2-1"/>
</dbReference>
<keyword evidence="8" id="KW-0479">Metal-binding</keyword>
<feature type="domain" description="Reverse transcriptase" evidence="11">
    <location>
        <begin position="2826"/>
        <end position="3005"/>
    </location>
</feature>
<dbReference type="EC" id="2.7.7.49" evidence="1"/>
<dbReference type="Pfam" id="PF17921">
    <property type="entry name" value="Integrase_H2C2"/>
    <property type="match status" value="1"/>
</dbReference>
<dbReference type="InterPro" id="IPR019557">
    <property type="entry name" value="AminoTfrase-like_pln_mobile"/>
</dbReference>
<dbReference type="PROSITE" id="PS50878">
    <property type="entry name" value="RT_POL"/>
    <property type="match status" value="1"/>
</dbReference>
<feature type="region of interest" description="Disordered" evidence="9">
    <location>
        <begin position="980"/>
        <end position="999"/>
    </location>
</feature>
<dbReference type="InterPro" id="IPR000477">
    <property type="entry name" value="RT_dom"/>
</dbReference>
<feature type="compositionally biased region" description="Acidic residues" evidence="9">
    <location>
        <begin position="2197"/>
        <end position="2213"/>
    </location>
</feature>
<dbReference type="InterPro" id="IPR005162">
    <property type="entry name" value="Retrotrans_gag_dom"/>
</dbReference>
<evidence type="ECO:0000256" key="9">
    <source>
        <dbReference type="SAM" id="MobiDB-lite"/>
    </source>
</evidence>
<dbReference type="SUPFAM" id="SSF56672">
    <property type="entry name" value="DNA/RNA polymerases"/>
    <property type="match status" value="2"/>
</dbReference>
<evidence type="ECO:0000256" key="5">
    <source>
        <dbReference type="ARBA" id="ARBA00022759"/>
    </source>
</evidence>
<dbReference type="PANTHER" id="PTHR35046">
    <property type="entry name" value="ZINC KNUCKLE (CCHC-TYPE) FAMILY PROTEIN"/>
    <property type="match status" value="1"/>
</dbReference>
<dbReference type="InterPro" id="IPR043502">
    <property type="entry name" value="DNA/RNA_pol_sf"/>
</dbReference>
<dbReference type="CDD" id="cd01647">
    <property type="entry name" value="RT_LTR"/>
    <property type="match status" value="2"/>
</dbReference>
<dbReference type="InterPro" id="IPR021109">
    <property type="entry name" value="Peptidase_aspartic_dom_sf"/>
</dbReference>
<feature type="region of interest" description="Disordered" evidence="9">
    <location>
        <begin position="4159"/>
        <end position="4209"/>
    </location>
</feature>
<organism evidence="13">
    <name type="scientific">Fagus sylvatica</name>
    <name type="common">Beechnut</name>
    <dbReference type="NCBI Taxonomy" id="28930"/>
    <lineage>
        <taxon>Eukaryota</taxon>
        <taxon>Viridiplantae</taxon>
        <taxon>Streptophyta</taxon>
        <taxon>Embryophyta</taxon>
        <taxon>Tracheophyta</taxon>
        <taxon>Spermatophyta</taxon>
        <taxon>Magnoliopsida</taxon>
        <taxon>eudicotyledons</taxon>
        <taxon>Gunneridae</taxon>
        <taxon>Pentapetalae</taxon>
        <taxon>rosids</taxon>
        <taxon>fabids</taxon>
        <taxon>Fagales</taxon>
        <taxon>Fagaceae</taxon>
        <taxon>Fagus</taxon>
    </lineage>
</organism>
<feature type="domain" description="CCHC-type" evidence="10">
    <location>
        <begin position="2465"/>
        <end position="2481"/>
    </location>
</feature>
<dbReference type="FunFam" id="3.10.10.10:FF:000002">
    <property type="entry name" value="Retrovirus-related Pol polyprotein from transposon 17.6-like protein"/>
    <property type="match status" value="1"/>
</dbReference>
<gene>
    <name evidence="13" type="ORF">FSB_LOCUS61781</name>
</gene>
<dbReference type="InterPro" id="IPR001878">
    <property type="entry name" value="Znf_CCHC"/>
</dbReference>
<dbReference type="EMBL" id="OIVN01006479">
    <property type="protein sequence ID" value="SPD33899.1"/>
    <property type="molecule type" value="Genomic_DNA"/>
</dbReference>
<dbReference type="Gene3D" id="3.10.20.370">
    <property type="match status" value="2"/>
</dbReference>
<feature type="region of interest" description="Disordered" evidence="9">
    <location>
        <begin position="2407"/>
        <end position="2460"/>
    </location>
</feature>
<evidence type="ECO:0000256" key="4">
    <source>
        <dbReference type="ARBA" id="ARBA00022722"/>
    </source>
</evidence>
<dbReference type="CDD" id="cd00303">
    <property type="entry name" value="retropepsin_like"/>
    <property type="match status" value="2"/>
</dbReference>
<keyword evidence="8" id="KW-0863">Zinc-finger</keyword>
<feature type="compositionally biased region" description="Low complexity" evidence="9">
    <location>
        <begin position="980"/>
        <end position="995"/>
    </location>
</feature>
<feature type="domain" description="Integrase catalytic" evidence="12">
    <location>
        <begin position="1699"/>
        <end position="1864"/>
    </location>
</feature>
<feature type="domain" description="CCHC-type" evidence="10">
    <location>
        <begin position="966"/>
        <end position="980"/>
    </location>
</feature>
<dbReference type="Pfam" id="PF08284">
    <property type="entry name" value="RVP_2"/>
    <property type="match status" value="1"/>
</dbReference>
<dbReference type="InterPro" id="IPR036397">
    <property type="entry name" value="RNaseH_sf"/>
</dbReference>
<dbReference type="Pfam" id="PF10536">
    <property type="entry name" value="PMD"/>
    <property type="match status" value="1"/>
</dbReference>